<comment type="caution">
    <text evidence="2">The sequence shown here is derived from an EMBL/GenBank/DDBJ whole genome shotgun (WGS) entry which is preliminary data.</text>
</comment>
<sequence>MGKLDDIRRDLYKNEPERAKDPRFFEVIKSKPEEIKTAWGEVEEAEKIEAPAREKRRRFLRLSVLATLIFAIGVLAVVLLFFYGFARHDLSMALIVKDRIESGERVTYTLSYQNGSRETLKDMQLDFTYPVGASPLREEGAGGNPPHTRITLVDLAPGQKASIEIDARIFGAENDIKTAEASILYRPASSSARFVDKARVNVTIVRVPLVVTLNVPDNLVSRQEVAFTIEYSSDAEAPFENQYLGVEYPAGFQFASADPKPSIDTNIWSIGTLSPGDSGKISIKGIIQGSPAESKPFTAKVGLYNVFAKEWTPYQATTKNAHILVPLLSIEASLNGAHDGVIHAGDDLHAVLHFKNNLDLPLKNISVLASLPSEGIDKSSLLVESGAYDGSSGQVIWNPGSFPQFNSLPAHAEGNLSFSIKTLPNFTSDTRQVSFQVDARIKAADTPVGFEGVDLSAEDVSTAKVSSRLVLSARSLYHNSYLETAGPLPPRVGQTTSYVIVWQLANTTNDLSGVVVRARLAPGVSWENATSPAGNSLSYDSASGAIIWPVGKVQAGAGISKPSPYAAFRVTLTPGENAVSRAVTLASGVNVSANDMFTGELLTVTSEDLTTELKSDALTSDKDWHVVR</sequence>
<keyword evidence="1" id="KW-0812">Transmembrane</keyword>
<name>A0A9D6QU32_9BACT</name>
<evidence type="ECO:0000313" key="3">
    <source>
        <dbReference type="Proteomes" id="UP000808388"/>
    </source>
</evidence>
<keyword evidence="1" id="KW-0472">Membrane</keyword>
<feature type="transmembrane region" description="Helical" evidence="1">
    <location>
        <begin position="62"/>
        <end position="85"/>
    </location>
</feature>
<evidence type="ECO:0000256" key="1">
    <source>
        <dbReference type="SAM" id="Phobius"/>
    </source>
</evidence>
<keyword evidence="1" id="KW-1133">Transmembrane helix</keyword>
<dbReference type="Proteomes" id="UP000808388">
    <property type="component" value="Unassembled WGS sequence"/>
</dbReference>
<gene>
    <name evidence="2" type="ORF">HY220_03390</name>
</gene>
<protein>
    <submittedName>
        <fullName evidence="2">DUF11 domain-containing protein</fullName>
    </submittedName>
</protein>
<dbReference type="AlphaFoldDB" id="A0A9D6QU32"/>
<evidence type="ECO:0000313" key="2">
    <source>
        <dbReference type="EMBL" id="MBI3627757.1"/>
    </source>
</evidence>
<organism evidence="2 3">
    <name type="scientific">Candidatus Sungiibacteriota bacterium</name>
    <dbReference type="NCBI Taxonomy" id="2750080"/>
    <lineage>
        <taxon>Bacteria</taxon>
        <taxon>Candidatus Sungiibacteriota</taxon>
    </lineage>
</organism>
<dbReference type="EMBL" id="JACQCQ010000012">
    <property type="protein sequence ID" value="MBI3627757.1"/>
    <property type="molecule type" value="Genomic_DNA"/>
</dbReference>
<proteinExistence type="predicted"/>
<accession>A0A9D6QU32</accession>
<dbReference type="Gene3D" id="2.60.40.1170">
    <property type="entry name" value="Mu homology domain, subdomain B"/>
    <property type="match status" value="1"/>
</dbReference>
<reference evidence="2" key="1">
    <citation type="submission" date="2020-07" db="EMBL/GenBank/DDBJ databases">
        <title>Huge and variable diversity of episymbiotic CPR bacteria and DPANN archaea in groundwater ecosystems.</title>
        <authorList>
            <person name="He C.Y."/>
            <person name="Keren R."/>
            <person name="Whittaker M."/>
            <person name="Farag I.F."/>
            <person name="Doudna J."/>
            <person name="Cate J.H.D."/>
            <person name="Banfield J.F."/>
        </authorList>
    </citation>
    <scope>NUCLEOTIDE SEQUENCE</scope>
    <source>
        <strain evidence="2">NC_groundwater_972_Pr1_S-0.2um_49_27</strain>
    </source>
</reference>